<dbReference type="Gene3D" id="3.40.50.300">
    <property type="entry name" value="P-loop containing nucleotide triphosphate hydrolases"/>
    <property type="match status" value="1"/>
</dbReference>
<organism evidence="1">
    <name type="scientific">marine metagenome</name>
    <dbReference type="NCBI Taxonomy" id="408172"/>
    <lineage>
        <taxon>unclassified sequences</taxon>
        <taxon>metagenomes</taxon>
        <taxon>ecological metagenomes</taxon>
    </lineage>
</organism>
<dbReference type="InterPro" id="IPR027417">
    <property type="entry name" value="P-loop_NTPase"/>
</dbReference>
<sequence>MLSQLQGIYAPHPPHILKTFYPLLVKYGNLNSKKNFEFLIDDVISWIRLNPVKWNEIPTKSQILEKVMGRSLFQVFRSVYEINALKEKNIKYWCCKSLYNLNFFDNNNFRELEPIYIYIYRDGRDVASSFMKAPIGDKHIYFLAKKWYRDQKTSLKIKENCSRENFFSIKYEDLLSNPKKIIQNFCDKYLIDYNDNFIEFYKSDDSIIASSSGKLWKNLSKPLIKNNKEKYIDELSANQILLFESINYRYLKMLNYKLKYDNSKFINSFSKNDLLNYNILNNKLRDEFFSKISSMELSKREMQLKFLEKVNN</sequence>
<name>A0A381PRV5_9ZZZZ</name>
<dbReference type="Pfam" id="PF13469">
    <property type="entry name" value="Sulfotransfer_3"/>
    <property type="match status" value="1"/>
</dbReference>
<evidence type="ECO:0000313" key="1">
    <source>
        <dbReference type="EMBL" id="SUZ69762.1"/>
    </source>
</evidence>
<proteinExistence type="predicted"/>
<gene>
    <name evidence="1" type="ORF">METZ01_LOCUS22616</name>
</gene>
<reference evidence="1" key="1">
    <citation type="submission" date="2018-05" db="EMBL/GenBank/DDBJ databases">
        <authorList>
            <person name="Lanie J.A."/>
            <person name="Ng W.-L."/>
            <person name="Kazmierczak K.M."/>
            <person name="Andrzejewski T.M."/>
            <person name="Davidsen T.M."/>
            <person name="Wayne K.J."/>
            <person name="Tettelin H."/>
            <person name="Glass J.I."/>
            <person name="Rusch D."/>
            <person name="Podicherti R."/>
            <person name="Tsui H.-C.T."/>
            <person name="Winkler M.E."/>
        </authorList>
    </citation>
    <scope>NUCLEOTIDE SEQUENCE</scope>
</reference>
<dbReference type="AlphaFoldDB" id="A0A381PRV5"/>
<dbReference type="SUPFAM" id="SSF52540">
    <property type="entry name" value="P-loop containing nucleoside triphosphate hydrolases"/>
    <property type="match status" value="1"/>
</dbReference>
<accession>A0A381PRV5</accession>
<dbReference type="EMBL" id="UINC01001072">
    <property type="protein sequence ID" value="SUZ69762.1"/>
    <property type="molecule type" value="Genomic_DNA"/>
</dbReference>
<protein>
    <recommendedName>
        <fullName evidence="2">Sulfotransferase domain-containing protein</fullName>
    </recommendedName>
</protein>
<evidence type="ECO:0008006" key="2">
    <source>
        <dbReference type="Google" id="ProtNLM"/>
    </source>
</evidence>